<dbReference type="Pfam" id="PF00668">
    <property type="entry name" value="Condensation"/>
    <property type="match status" value="1"/>
</dbReference>
<organism evidence="2 3">
    <name type="scientific">Streptomyces microflavus</name>
    <name type="common">Streptomyces lipmanii</name>
    <dbReference type="NCBI Taxonomy" id="1919"/>
    <lineage>
        <taxon>Bacteria</taxon>
        <taxon>Bacillati</taxon>
        <taxon>Actinomycetota</taxon>
        <taxon>Actinomycetes</taxon>
        <taxon>Kitasatosporales</taxon>
        <taxon>Streptomycetaceae</taxon>
        <taxon>Streptomyces</taxon>
    </lineage>
</organism>
<dbReference type="InterPro" id="IPR001242">
    <property type="entry name" value="Condensation_dom"/>
</dbReference>
<proteinExistence type="predicted"/>
<feature type="domain" description="Condensation" evidence="1">
    <location>
        <begin position="13"/>
        <end position="70"/>
    </location>
</feature>
<evidence type="ECO:0000313" key="2">
    <source>
        <dbReference type="EMBL" id="NEB67040.1"/>
    </source>
</evidence>
<dbReference type="AlphaFoldDB" id="A0A6N9V2I1"/>
<dbReference type="GO" id="GO:0008610">
    <property type="term" value="P:lipid biosynthetic process"/>
    <property type="evidence" value="ECO:0007669"/>
    <property type="project" value="UniProtKB-ARBA"/>
</dbReference>
<dbReference type="Proteomes" id="UP000471648">
    <property type="component" value="Unassembled WGS sequence"/>
</dbReference>
<dbReference type="Gene3D" id="3.30.559.10">
    <property type="entry name" value="Chloramphenicol acetyltransferase-like domain"/>
    <property type="match status" value="1"/>
</dbReference>
<reference evidence="2 3" key="1">
    <citation type="submission" date="2020-01" db="EMBL/GenBank/DDBJ databases">
        <title>Insect and environment-associated Actinomycetes.</title>
        <authorList>
            <person name="Currrie C."/>
            <person name="Chevrette M."/>
            <person name="Carlson C."/>
            <person name="Stubbendieck R."/>
            <person name="Wendt-Pienkowski E."/>
        </authorList>
    </citation>
    <scope>NUCLEOTIDE SEQUENCE [LARGE SCALE GENOMIC DNA]</scope>
    <source>
        <strain evidence="2 3">SID14438</strain>
    </source>
</reference>
<comment type="caution">
    <text evidence="2">The sequence shown here is derived from an EMBL/GenBank/DDBJ whole genome shotgun (WGS) entry which is preliminary data.</text>
</comment>
<sequence length="70" mass="7642">LTHLDLTPVPAGERQAARERAVERVRGGFRLETGPLFGAVLFDEGPGVGRQLLLSAHHMVVDGVSWRLLL</sequence>
<feature type="non-terminal residue" evidence="2">
    <location>
        <position position="1"/>
    </location>
</feature>
<protein>
    <recommendedName>
        <fullName evidence="1">Condensation domain-containing protein</fullName>
    </recommendedName>
</protein>
<dbReference type="InterPro" id="IPR023213">
    <property type="entry name" value="CAT-like_dom_sf"/>
</dbReference>
<feature type="non-terminal residue" evidence="2">
    <location>
        <position position="70"/>
    </location>
</feature>
<accession>A0A6N9V2I1</accession>
<dbReference type="SUPFAM" id="SSF52777">
    <property type="entry name" value="CoA-dependent acyltransferases"/>
    <property type="match status" value="1"/>
</dbReference>
<dbReference type="GO" id="GO:0003824">
    <property type="term" value="F:catalytic activity"/>
    <property type="evidence" value="ECO:0007669"/>
    <property type="project" value="InterPro"/>
</dbReference>
<dbReference type="RefSeq" id="WP_164356849.1">
    <property type="nucleotide sequence ID" value="NZ_JAAGME010000323.1"/>
</dbReference>
<name>A0A6N9V2I1_STRMI</name>
<evidence type="ECO:0000313" key="3">
    <source>
        <dbReference type="Proteomes" id="UP000471648"/>
    </source>
</evidence>
<gene>
    <name evidence="2" type="ORF">G3I39_08225</name>
</gene>
<dbReference type="EMBL" id="JAAGME010000323">
    <property type="protein sequence ID" value="NEB67040.1"/>
    <property type="molecule type" value="Genomic_DNA"/>
</dbReference>
<evidence type="ECO:0000259" key="1">
    <source>
        <dbReference type="Pfam" id="PF00668"/>
    </source>
</evidence>